<evidence type="ECO:0000313" key="3">
    <source>
        <dbReference type="EMBL" id="NUU16085.1"/>
    </source>
</evidence>
<proteinExistence type="inferred from homology"/>
<dbReference type="EMBL" id="JABMCI010000041">
    <property type="protein sequence ID" value="NUU16085.1"/>
    <property type="molecule type" value="Genomic_DNA"/>
</dbReference>
<dbReference type="SUPFAM" id="SSF52540">
    <property type="entry name" value="P-loop containing nucleoside triphosphate hydrolases"/>
    <property type="match status" value="1"/>
</dbReference>
<dbReference type="PANTHER" id="PTHR30486">
    <property type="entry name" value="TWITCHING MOTILITY PROTEIN PILT"/>
    <property type="match status" value="1"/>
</dbReference>
<comment type="caution">
    <text evidence="3">The sequence shown here is derived from an EMBL/GenBank/DDBJ whole genome shotgun (WGS) entry which is preliminary data.</text>
</comment>
<comment type="similarity">
    <text evidence="1">Belongs to the GSP E family.</text>
</comment>
<protein>
    <submittedName>
        <fullName evidence="3">TadA family conjugal transfer-associated ATPase</fullName>
    </submittedName>
</protein>
<evidence type="ECO:0000313" key="4">
    <source>
        <dbReference type="Proteomes" id="UP000565724"/>
    </source>
</evidence>
<accession>A0A7Y5ZY21</accession>
<dbReference type="Proteomes" id="UP000565724">
    <property type="component" value="Unassembled WGS sequence"/>
</dbReference>
<dbReference type="NCBIfam" id="TIGR03819">
    <property type="entry name" value="heli_sec_ATPase"/>
    <property type="match status" value="1"/>
</dbReference>
<name>A0A7Y5ZY21_9CELL</name>
<dbReference type="InterPro" id="IPR027417">
    <property type="entry name" value="P-loop_NTPase"/>
</dbReference>
<dbReference type="Gene3D" id="3.30.450.380">
    <property type="match status" value="1"/>
</dbReference>
<reference evidence="3 4" key="1">
    <citation type="submission" date="2020-05" db="EMBL/GenBank/DDBJ databases">
        <title>Genome Sequencing of Type Strains.</title>
        <authorList>
            <person name="Lemaire J.F."/>
            <person name="Inderbitzin P."/>
            <person name="Gregorio O.A."/>
            <person name="Collins S.B."/>
            <person name="Wespe N."/>
            <person name="Knight-Connoni V."/>
        </authorList>
    </citation>
    <scope>NUCLEOTIDE SEQUENCE [LARGE SCALE GENOMIC DNA]</scope>
    <source>
        <strain evidence="3 4">ATCC 25174</strain>
    </source>
</reference>
<dbReference type="PANTHER" id="PTHR30486:SF6">
    <property type="entry name" value="TYPE IV PILUS RETRACTATION ATPASE PILT"/>
    <property type="match status" value="1"/>
</dbReference>
<dbReference type="InterPro" id="IPR001482">
    <property type="entry name" value="T2SS/T4SS_dom"/>
</dbReference>
<dbReference type="RefSeq" id="WP_175345976.1">
    <property type="nucleotide sequence ID" value="NZ_JABMCI010000041.1"/>
</dbReference>
<dbReference type="AlphaFoldDB" id="A0A7Y5ZY21"/>
<gene>
    <name evidence="3" type="ORF">HP550_02310</name>
</gene>
<sequence>MTALVRGVGPDFLDAVRTRLGAGGASGDALGAVVEAAAREAGAVLGSRALTSMTRTVRDELFGAGRLQGFLDDPEVTDVLVNGPRDVWVERAGRLTRADVDLGGVDDVRALAVRLAAAGGQRLDDASPAVDARLPDGTRLHAVLPPVAEGCALISLRVVRSRAFTVEQLVASGTLAPALVPVVRALVTTRANLLVSGATGSGKTTLLAALLSLVPHDERLVVVEEAGELAPAHPHVVRLLARHANVDGAGRVDLAALVRHALRMRPDRIVLGECRGAEVREVLAALNTGHDGGCATVHANAAADVPARLEALAALAGMSREAVAAQAASAFDAVLHLRRADRRYVAEVGAVRRGASGELEVACALRVTPTGVTTAGPAWPALAARLGLAVETPR</sequence>
<keyword evidence="4" id="KW-1185">Reference proteome</keyword>
<dbReference type="InterPro" id="IPR022399">
    <property type="entry name" value="TadA-like_ATPase"/>
</dbReference>
<dbReference type="GO" id="GO:0016887">
    <property type="term" value="F:ATP hydrolysis activity"/>
    <property type="evidence" value="ECO:0007669"/>
    <property type="project" value="InterPro"/>
</dbReference>
<dbReference type="InterPro" id="IPR050921">
    <property type="entry name" value="T4SS_GSP_E_ATPase"/>
</dbReference>
<feature type="domain" description="Bacterial type II secretion system protein E" evidence="2">
    <location>
        <begin position="71"/>
        <end position="326"/>
    </location>
</feature>
<evidence type="ECO:0000256" key="1">
    <source>
        <dbReference type="ARBA" id="ARBA00006611"/>
    </source>
</evidence>
<organism evidence="3 4">
    <name type="scientific">Cellulomonas humilata</name>
    <dbReference type="NCBI Taxonomy" id="144055"/>
    <lineage>
        <taxon>Bacteria</taxon>
        <taxon>Bacillati</taxon>
        <taxon>Actinomycetota</taxon>
        <taxon>Actinomycetes</taxon>
        <taxon>Micrococcales</taxon>
        <taxon>Cellulomonadaceae</taxon>
        <taxon>Cellulomonas</taxon>
    </lineage>
</organism>
<dbReference type="Gene3D" id="3.40.50.300">
    <property type="entry name" value="P-loop containing nucleotide triphosphate hydrolases"/>
    <property type="match status" value="1"/>
</dbReference>
<dbReference type="Pfam" id="PF00437">
    <property type="entry name" value="T2SSE"/>
    <property type="match status" value="1"/>
</dbReference>
<evidence type="ECO:0000259" key="2">
    <source>
        <dbReference type="Pfam" id="PF00437"/>
    </source>
</evidence>